<dbReference type="AlphaFoldDB" id="A0AAN6VLR8"/>
<dbReference type="InterPro" id="IPR036770">
    <property type="entry name" value="Ankyrin_rpt-contain_sf"/>
</dbReference>
<evidence type="ECO:0000256" key="1">
    <source>
        <dbReference type="ARBA" id="ARBA00022737"/>
    </source>
</evidence>
<dbReference type="SUPFAM" id="SSF48403">
    <property type="entry name" value="Ankyrin repeat"/>
    <property type="match status" value="1"/>
</dbReference>
<feature type="domain" description="Single-strand DNA deaminase toxin A-like C-terminal" evidence="5">
    <location>
        <begin position="167"/>
        <end position="232"/>
    </location>
</feature>
<dbReference type="EMBL" id="MU856966">
    <property type="protein sequence ID" value="KAK4152655.1"/>
    <property type="molecule type" value="Genomic_DNA"/>
</dbReference>
<protein>
    <submittedName>
        <fullName evidence="6">Serine/threonine-protein phosphatase 6 regulatory ankyrin repeat subunit C</fullName>
    </submittedName>
</protein>
<accession>A0AAN6VLR8</accession>
<evidence type="ECO:0000256" key="4">
    <source>
        <dbReference type="SAM" id="MobiDB-lite"/>
    </source>
</evidence>
<comment type="caution">
    <text evidence="6">The sequence shown here is derived from an EMBL/GenBank/DDBJ whole genome shotgun (WGS) entry which is preliminary data.</text>
</comment>
<reference evidence="6" key="1">
    <citation type="journal article" date="2023" name="Mol. Phylogenet. Evol.">
        <title>Genome-scale phylogeny and comparative genomics of the fungal order Sordariales.</title>
        <authorList>
            <person name="Hensen N."/>
            <person name="Bonometti L."/>
            <person name="Westerberg I."/>
            <person name="Brannstrom I.O."/>
            <person name="Guillou S."/>
            <person name="Cros-Aarteil S."/>
            <person name="Calhoun S."/>
            <person name="Haridas S."/>
            <person name="Kuo A."/>
            <person name="Mondo S."/>
            <person name="Pangilinan J."/>
            <person name="Riley R."/>
            <person name="LaButti K."/>
            <person name="Andreopoulos B."/>
            <person name="Lipzen A."/>
            <person name="Chen C."/>
            <person name="Yan M."/>
            <person name="Daum C."/>
            <person name="Ng V."/>
            <person name="Clum A."/>
            <person name="Steindorff A."/>
            <person name="Ohm R.A."/>
            <person name="Martin F."/>
            <person name="Silar P."/>
            <person name="Natvig D.O."/>
            <person name="Lalanne C."/>
            <person name="Gautier V."/>
            <person name="Ament-Velasquez S.L."/>
            <person name="Kruys A."/>
            <person name="Hutchinson M.I."/>
            <person name="Powell A.J."/>
            <person name="Barry K."/>
            <person name="Miller A.N."/>
            <person name="Grigoriev I.V."/>
            <person name="Debuchy R."/>
            <person name="Gladieux P."/>
            <person name="Hiltunen Thoren M."/>
            <person name="Johannesson H."/>
        </authorList>
    </citation>
    <scope>NUCLEOTIDE SEQUENCE</scope>
    <source>
        <strain evidence="6">CBS 538.74</strain>
    </source>
</reference>
<evidence type="ECO:0000313" key="7">
    <source>
        <dbReference type="Proteomes" id="UP001302745"/>
    </source>
</evidence>
<dbReference type="Pfam" id="PF13857">
    <property type="entry name" value="Ank_5"/>
    <property type="match status" value="1"/>
</dbReference>
<keyword evidence="7" id="KW-1185">Reference proteome</keyword>
<evidence type="ECO:0000313" key="6">
    <source>
        <dbReference type="EMBL" id="KAK4152655.1"/>
    </source>
</evidence>
<dbReference type="Pfam" id="PF24120">
    <property type="entry name" value="SsdA_C"/>
    <property type="match status" value="1"/>
</dbReference>
<proteinExistence type="predicted"/>
<feature type="repeat" description="ANK" evidence="3">
    <location>
        <begin position="41"/>
        <end position="73"/>
    </location>
</feature>
<evidence type="ECO:0000256" key="3">
    <source>
        <dbReference type="PROSITE-ProRule" id="PRU00023"/>
    </source>
</evidence>
<dbReference type="Gene3D" id="1.25.40.20">
    <property type="entry name" value="Ankyrin repeat-containing domain"/>
    <property type="match status" value="1"/>
</dbReference>
<dbReference type="PROSITE" id="PS50297">
    <property type="entry name" value="ANK_REP_REGION"/>
    <property type="match status" value="1"/>
</dbReference>
<name>A0AAN6VLR8_9PEZI</name>
<reference evidence="6" key="2">
    <citation type="submission" date="2023-05" db="EMBL/GenBank/DDBJ databases">
        <authorList>
            <consortium name="Lawrence Berkeley National Laboratory"/>
            <person name="Steindorff A."/>
            <person name="Hensen N."/>
            <person name="Bonometti L."/>
            <person name="Westerberg I."/>
            <person name="Brannstrom I.O."/>
            <person name="Guillou S."/>
            <person name="Cros-Aarteil S."/>
            <person name="Calhoun S."/>
            <person name="Haridas S."/>
            <person name="Kuo A."/>
            <person name="Mondo S."/>
            <person name="Pangilinan J."/>
            <person name="Riley R."/>
            <person name="Labutti K."/>
            <person name="Andreopoulos B."/>
            <person name="Lipzen A."/>
            <person name="Chen C."/>
            <person name="Yanf M."/>
            <person name="Daum C."/>
            <person name="Ng V."/>
            <person name="Clum A."/>
            <person name="Ohm R."/>
            <person name="Martin F."/>
            <person name="Silar P."/>
            <person name="Natvig D."/>
            <person name="Lalanne C."/>
            <person name="Gautier V."/>
            <person name="Ament-Velasquez S.L."/>
            <person name="Kruys A."/>
            <person name="Hutchinson M.I."/>
            <person name="Powell A.J."/>
            <person name="Barry K."/>
            <person name="Miller A.N."/>
            <person name="Grigoriev I.V."/>
            <person name="Debuchy R."/>
            <person name="Gladieux P."/>
            <person name="Thoren M.H."/>
            <person name="Johannesson H."/>
        </authorList>
    </citation>
    <scope>NUCLEOTIDE SEQUENCE</scope>
    <source>
        <strain evidence="6">CBS 538.74</strain>
    </source>
</reference>
<evidence type="ECO:0000256" key="2">
    <source>
        <dbReference type="ARBA" id="ARBA00023043"/>
    </source>
</evidence>
<feature type="compositionally biased region" description="Polar residues" evidence="4">
    <location>
        <begin position="408"/>
        <end position="421"/>
    </location>
</feature>
<dbReference type="PROSITE" id="PS50088">
    <property type="entry name" value="ANK_REPEAT"/>
    <property type="match status" value="1"/>
</dbReference>
<dbReference type="Proteomes" id="UP001302745">
    <property type="component" value="Unassembled WGS sequence"/>
</dbReference>
<feature type="compositionally biased region" description="Basic and acidic residues" evidence="4">
    <location>
        <begin position="326"/>
        <end position="336"/>
    </location>
</feature>
<dbReference type="SMART" id="SM00248">
    <property type="entry name" value="ANK"/>
    <property type="match status" value="2"/>
</dbReference>
<dbReference type="PANTHER" id="PTHR24171:SF9">
    <property type="entry name" value="ANKYRIN REPEAT DOMAIN-CONTAINING PROTEIN 39"/>
    <property type="match status" value="1"/>
</dbReference>
<feature type="compositionally biased region" description="Acidic residues" evidence="4">
    <location>
        <begin position="337"/>
        <end position="356"/>
    </location>
</feature>
<organism evidence="6 7">
    <name type="scientific">Chaetomidium leptoderma</name>
    <dbReference type="NCBI Taxonomy" id="669021"/>
    <lineage>
        <taxon>Eukaryota</taxon>
        <taxon>Fungi</taxon>
        <taxon>Dikarya</taxon>
        <taxon>Ascomycota</taxon>
        <taxon>Pezizomycotina</taxon>
        <taxon>Sordariomycetes</taxon>
        <taxon>Sordariomycetidae</taxon>
        <taxon>Sordariales</taxon>
        <taxon>Chaetomiaceae</taxon>
        <taxon>Chaetomidium</taxon>
    </lineage>
</organism>
<dbReference type="InterPro" id="IPR002110">
    <property type="entry name" value="Ankyrin_rpt"/>
</dbReference>
<feature type="region of interest" description="Disordered" evidence="4">
    <location>
        <begin position="326"/>
        <end position="421"/>
    </location>
</feature>
<dbReference type="InterPro" id="IPR057517">
    <property type="entry name" value="SsdA-like_C"/>
</dbReference>
<evidence type="ECO:0000259" key="5">
    <source>
        <dbReference type="Pfam" id="PF24120"/>
    </source>
</evidence>
<keyword evidence="1" id="KW-0677">Repeat</keyword>
<keyword evidence="2 3" id="KW-0040">ANK repeat</keyword>
<gene>
    <name evidence="6" type="ORF">C8A00DRAFT_16050</name>
</gene>
<sequence>MSKAHGLSDLHVATISGQTRRVLDLISVDNNKELINAQDTDGTTPLMTAVLTGRLAIARLLLQNGASARIKDRRGKTALDYSRSSAFKKKLQIYRRLRVPPVSDKQRRNRVLAAKTLRYPAALESWSDGTRLKVLKPDITFIIAKQGLERATSGFIASATKPDVKVAAVSGWQPNPARGRDVLDSPKYLQLVQDFAGILRFRLIRSQRDNNGKHLPEHSGRFVASHVEKKLAVFWVIATRKAVLNTTDLRWARELREVVIPEPWKTAWVVLDHSPCGNCWEFLEQIRRVTGINIYVETRPFLVKGQRQTAGGCKECPCDRCKDKFRSEPAKGKVSPEEQEEDEYGDIESSPSDEDVTQPNLVAGPDVGPEVNDDGLTLQENDDTEGRPPQARVPKPQPMSSDPPRVSSKPTSTFTNVLMFL</sequence>
<dbReference type="PANTHER" id="PTHR24171">
    <property type="entry name" value="ANKYRIN REPEAT DOMAIN-CONTAINING PROTEIN 39-RELATED"/>
    <property type="match status" value="1"/>
</dbReference>